<dbReference type="GO" id="GO:0000287">
    <property type="term" value="F:magnesium ion binding"/>
    <property type="evidence" value="ECO:0007669"/>
    <property type="project" value="TreeGrafter"/>
</dbReference>
<dbReference type="EMBL" id="CACTIH010005939">
    <property type="protein sequence ID" value="CAA3003241.1"/>
    <property type="molecule type" value="Genomic_DNA"/>
</dbReference>
<dbReference type="AlphaFoldDB" id="A0A8S0TDS3"/>
<dbReference type="PANTHER" id="PTHR31739:SF4">
    <property type="entry name" value="ENT-COPALYL DIPHOSPHATE SYNTHASE, CHLOROPLASTIC"/>
    <property type="match status" value="1"/>
</dbReference>
<proteinExistence type="predicted"/>
<dbReference type="Gramene" id="OE9A078063T1">
    <property type="protein sequence ID" value="OE9A078063C1"/>
    <property type="gene ID" value="OE9A078063"/>
</dbReference>
<keyword evidence="2" id="KW-0479">Metal-binding</keyword>
<keyword evidence="3" id="KW-0460">Magnesium</keyword>
<protein>
    <submittedName>
        <fullName evidence="4">Ent-copalyl diphosphate synthase, chloroplastic-like</fullName>
    </submittedName>
</protein>
<comment type="cofactor">
    <cofactor evidence="1">
        <name>Mg(2+)</name>
        <dbReference type="ChEBI" id="CHEBI:18420"/>
    </cofactor>
</comment>
<evidence type="ECO:0000256" key="2">
    <source>
        <dbReference type="ARBA" id="ARBA00022723"/>
    </source>
</evidence>
<dbReference type="Proteomes" id="UP000594638">
    <property type="component" value="Unassembled WGS sequence"/>
</dbReference>
<sequence>MGRGDAELPLHTMDLSGRGLVEEQLLTHPKYQQLSEITKRVCHQLRLLQSLKIRTRDENSFKIDMGGITTVKIEAEMQKLVKFVLTKSSYDIDNNTKQTFLAIAKSFYYVTYRDVETINSHIAKVLFETVL</sequence>
<organism evidence="4 5">
    <name type="scientific">Olea europaea subsp. europaea</name>
    <dbReference type="NCBI Taxonomy" id="158383"/>
    <lineage>
        <taxon>Eukaryota</taxon>
        <taxon>Viridiplantae</taxon>
        <taxon>Streptophyta</taxon>
        <taxon>Embryophyta</taxon>
        <taxon>Tracheophyta</taxon>
        <taxon>Spermatophyta</taxon>
        <taxon>Magnoliopsida</taxon>
        <taxon>eudicotyledons</taxon>
        <taxon>Gunneridae</taxon>
        <taxon>Pentapetalae</taxon>
        <taxon>asterids</taxon>
        <taxon>lamiids</taxon>
        <taxon>Lamiales</taxon>
        <taxon>Oleaceae</taxon>
        <taxon>Oleeae</taxon>
        <taxon>Olea</taxon>
    </lineage>
</organism>
<dbReference type="PANTHER" id="PTHR31739">
    <property type="entry name" value="ENT-COPALYL DIPHOSPHATE SYNTHASE, CHLOROPLASTIC"/>
    <property type="match status" value="1"/>
</dbReference>
<dbReference type="InterPro" id="IPR050148">
    <property type="entry name" value="Terpene_synthase-like"/>
</dbReference>
<name>A0A8S0TDS3_OLEEU</name>
<comment type="caution">
    <text evidence="4">The sequence shown here is derived from an EMBL/GenBank/DDBJ whole genome shotgun (WGS) entry which is preliminary data.</text>
</comment>
<dbReference type="GO" id="GO:0010333">
    <property type="term" value="F:terpene synthase activity"/>
    <property type="evidence" value="ECO:0007669"/>
    <property type="project" value="InterPro"/>
</dbReference>
<evidence type="ECO:0000313" key="5">
    <source>
        <dbReference type="Proteomes" id="UP000594638"/>
    </source>
</evidence>
<evidence type="ECO:0000256" key="3">
    <source>
        <dbReference type="ARBA" id="ARBA00022842"/>
    </source>
</evidence>
<evidence type="ECO:0000256" key="1">
    <source>
        <dbReference type="ARBA" id="ARBA00001946"/>
    </source>
</evidence>
<evidence type="ECO:0000313" key="4">
    <source>
        <dbReference type="EMBL" id="CAA3003241.1"/>
    </source>
</evidence>
<accession>A0A8S0TDS3</accession>
<keyword evidence="5" id="KW-1185">Reference proteome</keyword>
<gene>
    <name evidence="4" type="ORF">OLEA9_A078063</name>
</gene>
<dbReference type="Gene3D" id="1.10.600.10">
    <property type="entry name" value="Farnesyl Diphosphate Synthase"/>
    <property type="match status" value="1"/>
</dbReference>
<dbReference type="OrthoDB" id="912129at2759"/>
<dbReference type="GO" id="GO:0009507">
    <property type="term" value="C:chloroplast"/>
    <property type="evidence" value="ECO:0007669"/>
    <property type="project" value="TreeGrafter"/>
</dbReference>
<dbReference type="InterPro" id="IPR008949">
    <property type="entry name" value="Isoprenoid_synthase_dom_sf"/>
</dbReference>
<dbReference type="GO" id="GO:0009686">
    <property type="term" value="P:gibberellin biosynthetic process"/>
    <property type="evidence" value="ECO:0007669"/>
    <property type="project" value="TreeGrafter"/>
</dbReference>
<reference evidence="4 5" key="1">
    <citation type="submission" date="2019-12" db="EMBL/GenBank/DDBJ databases">
        <authorList>
            <person name="Alioto T."/>
            <person name="Alioto T."/>
            <person name="Gomez Garrido J."/>
        </authorList>
    </citation>
    <scope>NUCLEOTIDE SEQUENCE [LARGE SCALE GENOMIC DNA]</scope>
</reference>